<gene>
    <name evidence="1" type="ORF">Voc01_025500</name>
</gene>
<comment type="caution">
    <text evidence="1">The sequence shown here is derived from an EMBL/GenBank/DDBJ whole genome shotgun (WGS) entry which is preliminary data.</text>
</comment>
<evidence type="ECO:0000313" key="1">
    <source>
        <dbReference type="EMBL" id="GIJ67633.1"/>
    </source>
</evidence>
<dbReference type="EMBL" id="BOPH01000028">
    <property type="protein sequence ID" value="GIJ67633.1"/>
    <property type="molecule type" value="Genomic_DNA"/>
</dbReference>
<keyword evidence="2" id="KW-1185">Reference proteome</keyword>
<dbReference type="RefSeq" id="WP_203927591.1">
    <property type="nucleotide sequence ID" value="NZ_BOPH01000028.1"/>
</dbReference>
<dbReference type="Proteomes" id="UP000635606">
    <property type="component" value="Unassembled WGS sequence"/>
</dbReference>
<name>A0A8J4EAP5_9ACTN</name>
<organism evidence="1 2">
    <name type="scientific">Virgisporangium ochraceum</name>
    <dbReference type="NCBI Taxonomy" id="65505"/>
    <lineage>
        <taxon>Bacteria</taxon>
        <taxon>Bacillati</taxon>
        <taxon>Actinomycetota</taxon>
        <taxon>Actinomycetes</taxon>
        <taxon>Micromonosporales</taxon>
        <taxon>Micromonosporaceae</taxon>
        <taxon>Virgisporangium</taxon>
    </lineage>
</organism>
<protein>
    <submittedName>
        <fullName evidence="1">Uncharacterized protein</fullName>
    </submittedName>
</protein>
<sequence>MSDMHAANLMWRLENMDDRTRRRADERVGLFAHMLRRAAGNTADRRRGRRH</sequence>
<proteinExistence type="predicted"/>
<dbReference type="AlphaFoldDB" id="A0A8J4EAP5"/>
<accession>A0A8J4EAP5</accession>
<reference evidence="1" key="1">
    <citation type="submission" date="2021-01" db="EMBL/GenBank/DDBJ databases">
        <title>Whole genome shotgun sequence of Virgisporangium ochraceum NBRC 16418.</title>
        <authorList>
            <person name="Komaki H."/>
            <person name="Tamura T."/>
        </authorList>
    </citation>
    <scope>NUCLEOTIDE SEQUENCE</scope>
    <source>
        <strain evidence="1">NBRC 16418</strain>
    </source>
</reference>
<evidence type="ECO:0000313" key="2">
    <source>
        <dbReference type="Proteomes" id="UP000635606"/>
    </source>
</evidence>